<evidence type="ECO:0000313" key="2">
    <source>
        <dbReference type="EMBL" id="KAK0649168.1"/>
    </source>
</evidence>
<keyword evidence="1" id="KW-0812">Transmembrane</keyword>
<protein>
    <submittedName>
        <fullName evidence="2">Uncharacterized protein</fullName>
    </submittedName>
</protein>
<organism evidence="2 3">
    <name type="scientific">Cercophora newfieldiana</name>
    <dbReference type="NCBI Taxonomy" id="92897"/>
    <lineage>
        <taxon>Eukaryota</taxon>
        <taxon>Fungi</taxon>
        <taxon>Dikarya</taxon>
        <taxon>Ascomycota</taxon>
        <taxon>Pezizomycotina</taxon>
        <taxon>Sordariomycetes</taxon>
        <taxon>Sordariomycetidae</taxon>
        <taxon>Sordariales</taxon>
        <taxon>Lasiosphaeriaceae</taxon>
        <taxon>Cercophora</taxon>
    </lineage>
</organism>
<keyword evidence="1" id="KW-0472">Membrane</keyword>
<name>A0AA39YAR5_9PEZI</name>
<accession>A0AA39YAR5</accession>
<evidence type="ECO:0000256" key="1">
    <source>
        <dbReference type="SAM" id="Phobius"/>
    </source>
</evidence>
<dbReference type="AlphaFoldDB" id="A0AA39YAR5"/>
<comment type="caution">
    <text evidence="2">The sequence shown here is derived from an EMBL/GenBank/DDBJ whole genome shotgun (WGS) entry which is preliminary data.</text>
</comment>
<proteinExistence type="predicted"/>
<gene>
    <name evidence="2" type="ORF">B0T16DRAFT_456604</name>
</gene>
<keyword evidence="1" id="KW-1133">Transmembrane helix</keyword>
<keyword evidence="3" id="KW-1185">Reference proteome</keyword>
<feature type="transmembrane region" description="Helical" evidence="1">
    <location>
        <begin position="56"/>
        <end position="75"/>
    </location>
</feature>
<reference evidence="2" key="1">
    <citation type="submission" date="2023-06" db="EMBL/GenBank/DDBJ databases">
        <title>Genome-scale phylogeny and comparative genomics of the fungal order Sordariales.</title>
        <authorList>
            <consortium name="Lawrence Berkeley National Laboratory"/>
            <person name="Hensen N."/>
            <person name="Bonometti L."/>
            <person name="Westerberg I."/>
            <person name="Brannstrom I.O."/>
            <person name="Guillou S."/>
            <person name="Cros-Aarteil S."/>
            <person name="Calhoun S."/>
            <person name="Haridas S."/>
            <person name="Kuo A."/>
            <person name="Mondo S."/>
            <person name="Pangilinan J."/>
            <person name="Riley R."/>
            <person name="Labutti K."/>
            <person name="Andreopoulos B."/>
            <person name="Lipzen A."/>
            <person name="Chen C."/>
            <person name="Yanf M."/>
            <person name="Daum C."/>
            <person name="Ng V."/>
            <person name="Clum A."/>
            <person name="Steindorff A."/>
            <person name="Ohm R."/>
            <person name="Martin F."/>
            <person name="Silar P."/>
            <person name="Natvig D."/>
            <person name="Lalanne C."/>
            <person name="Gautier V."/>
            <person name="Ament-Velasquez S.L."/>
            <person name="Kruys A."/>
            <person name="Hutchinson M.I."/>
            <person name="Powell A.J."/>
            <person name="Barry K."/>
            <person name="Miller A.N."/>
            <person name="Grigoriev I.V."/>
            <person name="Debuchy R."/>
            <person name="Gladieux P."/>
            <person name="Thoren M.H."/>
            <person name="Johannesson H."/>
        </authorList>
    </citation>
    <scope>NUCLEOTIDE SEQUENCE</scope>
    <source>
        <strain evidence="2">SMH2532-1</strain>
    </source>
</reference>
<dbReference type="EMBL" id="JAULSV010000003">
    <property type="protein sequence ID" value="KAK0649168.1"/>
    <property type="molecule type" value="Genomic_DNA"/>
</dbReference>
<dbReference type="Proteomes" id="UP001174936">
    <property type="component" value="Unassembled WGS sequence"/>
</dbReference>
<feature type="transmembrane region" description="Helical" evidence="1">
    <location>
        <begin position="21"/>
        <end position="41"/>
    </location>
</feature>
<feature type="transmembrane region" description="Helical" evidence="1">
    <location>
        <begin position="157"/>
        <end position="179"/>
    </location>
</feature>
<evidence type="ECO:0000313" key="3">
    <source>
        <dbReference type="Proteomes" id="UP001174936"/>
    </source>
</evidence>
<sequence length="226" mass="25690">MESRETPRSSRRPGSMWFNDFILYSFLVLWSAYLIGGVWQVRGQLRLAFGKRTEDTVFASLLTVALVTALSVFVYKWCRLVVNLDVSASETRLRSQIMLCGRQVAAMPHGRWFTRLSCGVVALINILLFCIGIWWMSGLYFAHFPGDVSPMQELAMANTWMLIVTYLALMVLTIFNAGFHYAWDQSRGEENDGEFDASRGATQPPGKPPVGINGWLRLWDLSIYFP</sequence>
<feature type="transmembrane region" description="Helical" evidence="1">
    <location>
        <begin position="112"/>
        <end position="137"/>
    </location>
</feature>